<feature type="non-terminal residue" evidence="1">
    <location>
        <position position="1"/>
    </location>
</feature>
<reference evidence="1" key="2">
    <citation type="submission" date="2016-06" db="EMBL/GenBank/DDBJ databases">
        <title>The genome of a short-lived fish provides insights into sex chromosome evolution and the genetic control of aging.</title>
        <authorList>
            <person name="Reichwald K."/>
            <person name="Felder M."/>
            <person name="Petzold A."/>
            <person name="Koch P."/>
            <person name="Groth M."/>
            <person name="Platzer M."/>
        </authorList>
    </citation>
    <scope>NUCLEOTIDE SEQUENCE</scope>
    <source>
        <tissue evidence="1">Brain</tissue>
    </source>
</reference>
<evidence type="ECO:0000313" key="1">
    <source>
        <dbReference type="EMBL" id="SBR32799.1"/>
    </source>
</evidence>
<protein>
    <submittedName>
        <fullName evidence="1">Neuroepithelial cell transforming 1</fullName>
    </submittedName>
</protein>
<proteinExistence type="predicted"/>
<sequence length="39" mass="4559">IIILILILVIATFFSNITQNKKRQKVSVFLREEERDNGV</sequence>
<feature type="non-terminal residue" evidence="1">
    <location>
        <position position="39"/>
    </location>
</feature>
<accession>A0A1A8KM95</accession>
<reference evidence="1" key="1">
    <citation type="submission" date="2016-05" db="EMBL/GenBank/DDBJ databases">
        <authorList>
            <person name="Lavstsen T."/>
            <person name="Jespersen J.S."/>
        </authorList>
    </citation>
    <scope>NUCLEOTIDE SEQUENCE</scope>
    <source>
        <tissue evidence="1">Brain</tissue>
    </source>
</reference>
<dbReference type="AlphaFoldDB" id="A0A1A8KM95"/>
<gene>
    <name evidence="1" type="primary">NET1</name>
</gene>
<dbReference type="EMBL" id="HAEE01012749">
    <property type="protein sequence ID" value="SBR32799.1"/>
    <property type="molecule type" value="Transcribed_RNA"/>
</dbReference>
<organism evidence="1">
    <name type="scientific">Nothobranchius kuhntae</name>
    <name type="common">Beira killifish</name>
    <dbReference type="NCBI Taxonomy" id="321403"/>
    <lineage>
        <taxon>Eukaryota</taxon>
        <taxon>Metazoa</taxon>
        <taxon>Chordata</taxon>
        <taxon>Craniata</taxon>
        <taxon>Vertebrata</taxon>
        <taxon>Euteleostomi</taxon>
        <taxon>Actinopterygii</taxon>
        <taxon>Neopterygii</taxon>
        <taxon>Teleostei</taxon>
        <taxon>Neoteleostei</taxon>
        <taxon>Acanthomorphata</taxon>
        <taxon>Ovalentaria</taxon>
        <taxon>Atherinomorphae</taxon>
        <taxon>Cyprinodontiformes</taxon>
        <taxon>Nothobranchiidae</taxon>
        <taxon>Nothobranchius</taxon>
    </lineage>
</organism>
<name>A0A1A8KM95_NOTKU</name>